<dbReference type="PROSITE" id="PS50280">
    <property type="entry name" value="SET"/>
    <property type="match status" value="1"/>
</dbReference>
<evidence type="ECO:0000256" key="6">
    <source>
        <dbReference type="SAM" id="MobiDB-lite"/>
    </source>
</evidence>
<dbReference type="Gene3D" id="4.10.280.10">
    <property type="entry name" value="Helix-loop-helix DNA-binding domain"/>
    <property type="match status" value="1"/>
</dbReference>
<feature type="compositionally biased region" description="Basic residues" evidence="6">
    <location>
        <begin position="1852"/>
        <end position="1865"/>
    </location>
</feature>
<dbReference type="SUPFAM" id="SSF81383">
    <property type="entry name" value="F-box domain"/>
    <property type="match status" value="1"/>
</dbReference>
<feature type="compositionally biased region" description="Polar residues" evidence="6">
    <location>
        <begin position="302"/>
        <end position="312"/>
    </location>
</feature>
<dbReference type="PANTHER" id="PTHR46655">
    <property type="entry name" value="HISTONE-LYSINE N-METHYLTRANSFERASE ATXR3"/>
    <property type="match status" value="1"/>
</dbReference>
<dbReference type="EMBL" id="JAPFFJ010000008">
    <property type="protein sequence ID" value="KAJ6420689.1"/>
    <property type="molecule type" value="Genomic_DNA"/>
</dbReference>
<organism evidence="9 10">
    <name type="scientific">Salix udensis</name>
    <dbReference type="NCBI Taxonomy" id="889485"/>
    <lineage>
        <taxon>Eukaryota</taxon>
        <taxon>Viridiplantae</taxon>
        <taxon>Streptophyta</taxon>
        <taxon>Embryophyta</taxon>
        <taxon>Tracheophyta</taxon>
        <taxon>Spermatophyta</taxon>
        <taxon>Magnoliopsida</taxon>
        <taxon>eudicotyledons</taxon>
        <taxon>Gunneridae</taxon>
        <taxon>Pentapetalae</taxon>
        <taxon>rosids</taxon>
        <taxon>fabids</taxon>
        <taxon>Malpighiales</taxon>
        <taxon>Salicaceae</taxon>
        <taxon>Saliceae</taxon>
        <taxon>Salix</taxon>
    </lineage>
</organism>
<keyword evidence="2" id="KW-0805">Transcription regulation</keyword>
<dbReference type="Gene3D" id="2.170.270.10">
    <property type="entry name" value="SET domain"/>
    <property type="match status" value="1"/>
</dbReference>
<evidence type="ECO:0000313" key="9">
    <source>
        <dbReference type="EMBL" id="KAJ6420689.1"/>
    </source>
</evidence>
<dbReference type="InterPro" id="IPR001214">
    <property type="entry name" value="SET_dom"/>
</dbReference>
<evidence type="ECO:0000256" key="1">
    <source>
        <dbReference type="ARBA" id="ARBA00004123"/>
    </source>
</evidence>
<reference evidence="9 10" key="1">
    <citation type="journal article" date="2023" name="Int. J. Mol. Sci.">
        <title>De Novo Assembly and Annotation of 11 Diverse Shrub Willow (Salix) Genomes Reveals Novel Gene Organization in Sex-Linked Regions.</title>
        <authorList>
            <person name="Hyden B."/>
            <person name="Feng K."/>
            <person name="Yates T.B."/>
            <person name="Jawdy S."/>
            <person name="Cereghino C."/>
            <person name="Smart L.B."/>
            <person name="Muchero W."/>
        </authorList>
    </citation>
    <scope>NUCLEOTIDE SEQUENCE [LARGE SCALE GENOMIC DNA]</scope>
    <source>
        <tissue evidence="9">Shoot tip</tissue>
    </source>
</reference>
<dbReference type="Pfam" id="PF25531">
    <property type="entry name" value="GYF_ATXR3"/>
    <property type="match status" value="1"/>
</dbReference>
<proteinExistence type="predicted"/>
<dbReference type="GO" id="GO:0005634">
    <property type="term" value="C:nucleus"/>
    <property type="evidence" value="ECO:0007669"/>
    <property type="project" value="UniProtKB-SubCell"/>
</dbReference>
<feature type="region of interest" description="Disordered" evidence="6">
    <location>
        <begin position="1851"/>
        <end position="1871"/>
    </location>
</feature>
<dbReference type="InterPro" id="IPR045606">
    <property type="entry name" value="ATXR3_C"/>
</dbReference>
<feature type="compositionally biased region" description="Basic and acidic residues" evidence="6">
    <location>
        <begin position="864"/>
        <end position="879"/>
    </location>
</feature>
<feature type="domain" description="BHLH" evidence="8">
    <location>
        <begin position="1873"/>
        <end position="1923"/>
    </location>
</feature>
<keyword evidence="3" id="KW-0238">DNA-binding</keyword>
<feature type="region of interest" description="Disordered" evidence="6">
    <location>
        <begin position="827"/>
        <end position="883"/>
    </location>
</feature>
<dbReference type="Proteomes" id="UP001162972">
    <property type="component" value="Chromosome 17"/>
</dbReference>
<feature type="domain" description="SET" evidence="7">
    <location>
        <begin position="1054"/>
        <end position="1197"/>
    </location>
</feature>
<dbReference type="SUPFAM" id="SSF82199">
    <property type="entry name" value="SET domain"/>
    <property type="match status" value="1"/>
</dbReference>
<evidence type="ECO:0000259" key="7">
    <source>
        <dbReference type="PROSITE" id="PS50280"/>
    </source>
</evidence>
<dbReference type="Pfam" id="PF00856">
    <property type="entry name" value="SET"/>
    <property type="match status" value="1"/>
</dbReference>
<keyword evidence="4" id="KW-0804">Transcription</keyword>
<evidence type="ECO:0000256" key="4">
    <source>
        <dbReference type="ARBA" id="ARBA00023163"/>
    </source>
</evidence>
<keyword evidence="10" id="KW-1185">Reference proteome</keyword>
<evidence type="ECO:0000313" key="10">
    <source>
        <dbReference type="Proteomes" id="UP001162972"/>
    </source>
</evidence>
<evidence type="ECO:0000256" key="2">
    <source>
        <dbReference type="ARBA" id="ARBA00023015"/>
    </source>
</evidence>
<dbReference type="GO" id="GO:0003677">
    <property type="term" value="F:DNA binding"/>
    <property type="evidence" value="ECO:0007669"/>
    <property type="project" value="UniProtKB-KW"/>
</dbReference>
<evidence type="ECO:0000256" key="5">
    <source>
        <dbReference type="ARBA" id="ARBA00023242"/>
    </source>
</evidence>
<comment type="caution">
    <text evidence="9">The sequence shown here is derived from an EMBL/GenBank/DDBJ whole genome shotgun (WGS) entry which is preliminary data.</text>
</comment>
<dbReference type="InterPro" id="IPR036047">
    <property type="entry name" value="F-box-like_dom_sf"/>
</dbReference>
<keyword evidence="5" id="KW-0539">Nucleus</keyword>
<evidence type="ECO:0008006" key="11">
    <source>
        <dbReference type="Google" id="ProtNLM"/>
    </source>
</evidence>
<evidence type="ECO:0000259" key="8">
    <source>
        <dbReference type="PROSITE" id="PS50888"/>
    </source>
</evidence>
<dbReference type="InterPro" id="IPR011598">
    <property type="entry name" value="bHLH_dom"/>
</dbReference>
<name>A0AAD6P8M3_9ROSI</name>
<dbReference type="PANTHER" id="PTHR46655:SF1">
    <property type="entry name" value="HISTONE-LYSINE N-METHYLTRANSFERASE ATXR3"/>
    <property type="match status" value="1"/>
</dbReference>
<dbReference type="SMART" id="SM00317">
    <property type="entry name" value="SET"/>
    <property type="match status" value="1"/>
</dbReference>
<dbReference type="CDD" id="cd10531">
    <property type="entry name" value="SET_SETD2-like"/>
    <property type="match status" value="1"/>
</dbReference>
<gene>
    <name evidence="9" type="ORF">OIU84_028112</name>
</gene>
<feature type="region of interest" description="Disordered" evidence="6">
    <location>
        <begin position="232"/>
        <end position="255"/>
    </location>
</feature>
<evidence type="ECO:0000256" key="3">
    <source>
        <dbReference type="ARBA" id="ARBA00023125"/>
    </source>
</evidence>
<protein>
    <recommendedName>
        <fullName evidence="11">Histone-lysine N-methyltransferase ATXR3</fullName>
    </recommendedName>
</protein>
<dbReference type="SUPFAM" id="SSF47459">
    <property type="entry name" value="HLH, helix-loop-helix DNA-binding domain"/>
    <property type="match status" value="1"/>
</dbReference>
<dbReference type="GO" id="GO:0046983">
    <property type="term" value="F:protein dimerization activity"/>
    <property type="evidence" value="ECO:0007669"/>
    <property type="project" value="InterPro"/>
</dbReference>
<feature type="region of interest" description="Disordered" evidence="6">
    <location>
        <begin position="773"/>
        <end position="795"/>
    </location>
</feature>
<sequence>MSDHFIKHLDSDRWLTIENAVSPFVTVNFHSVVPDVITQLVSPPEAPGNLLADTGDIVQSFSQIGEGVPELESLLEGFSVVPGSEIETIGEALQMKFEHVQWEGWRKAEGITWHQAATAEQQDQKSNELLGHCDLITKEAVEAWSGSLADKDDGFASSVDSADWFSGRWSCKGGDWKRNDESVQDRFTRRKLVLNDGFPLCHMTKSGCEDPRWQRKDDAYFPSQSRKLDLPPWAFSSTDERNDTGGVSKSTLNKPPITRGVKGTVLPVVRINACVVQDHVVSETRTKVRGKDRYNSRAARTHSATNDSSASLNTPKDCLCTADDLQLNLGEWYYLDGAGHEQGPASFSELQNLADKGTLSKSQTASNIESNRSSSSFHGLHPQFIGFTRGKLHELPPKEIDKHMYLKSELDARAGKRARMQPAQNDEDYEMEEGPLQKDETTFEQLCGDTNFHREESMCSEIEAGSWGLLDGHMLARVFHFLRSDMKSLVFASLTCKKWRAAVSFYKGISIQVDLSSGPPNCTDLMLRSIMNGYNTEKINAMVLAGCKNITSGMLEEILRSFPCLSSIDIRGCAQFMELALRFPNISWLKSRTRISEESNSKLRSLKQISERDDFGELKEYFDSVNKRDSANQLFRRSLYKRSKVFDARKSSSILPRDARMRRWAVKKSENSYRRIEGFLASSLKDIMKENTFDFFVPKLTEIEDRMKSGYYVGHGLRAVKEDISRMCRDAIKVKNRGAGDMNHIITLFFQLATRLEERSKFSHERDELMKSWKDDSSTTLDSASTKHKKKAIEKKYMNRSNGTILTNGSFDVGEYASDREIKKRISKLNRKSMDTGSETSDDQSSEDGRSGSDGTATDSESDLDFRSESRPEDSRGDEYFMTDDDEREWGARMTKASLVPPVTRKYEVIDQYVIVADEEDVQRKMSVSLPDDYAEKLDAQKNGTEELDMELPEVKDYKPRKQLGDAVIEQEVYGIDPYTHNLLLDSMPEEVDWSLSQKHMFIEDVLLCTLNKQVRHYTGAGNTPMTYPLQPVVEEIEQTAMEDCDIRTMKICRGILRAIDSRPDDRYVSYRKGLGVVCNKEAGFRDDDFVVEFLGEVYPAWKWFEKQDGIRLLQKDSKEPAPEFYNIYLERPKGDADGYDLVVVDAMHKANYASRICHSCKPNCEAKVTAVGGQYQIGIYSVREIQHGEEITFDYNSVTESKEEYEASVCLCGSQVCRGSYLNLTGEGAFQKVLKGWHGLLDRHYLMLEACELNSVPEEDYLDLGRAGLGSCLLGGLPDWVVAYSARLVRFINLERTKLPEEILRHNLEEKRKYFADICIEVERSDAEVQAEGVYNQRLQNLAVTLDKVRYVMRCIFGDPKLAPPPLEKLTPEESVSFLWKEEGSLVEELLQCMSPHMDGEMLNGLKSKINAHDPSDSDDIPKALQKSLLWLRDEVRSLPCTNRCRHDAAADLIHVYAYTKSFFRVREYDAFTSPPVYISPLDLGPKCADKLGGLPHKYQKTYGENYCMGQLIFWHIQTNTEPDFTLAKARKGCLSLPDISSFYAKVQKPSQQRIYGPKTVKMMLERMEKYPQKPWPRDQIWSFKSSPKVFGSPMLDAVLNNSPLDREMLHWLKHRPTPAKFLQYSDTLLYYPSSIILDSSVATTYLAAYDRNTFAGVLEMESEDFDSSFVFNGDPAIQLFPLVSGNDRADRTTTFNSSVFSDVGAPATATPVFNSAFSDGAMPGPSLPSYYYCSSNDMLASVPPPPGTTSTTSYFTNLLNEDGDNYYYYSPPASEQLGYGNPFVAAPQLSPPQESAQPYDFFSPVALQPLESTQPHDFFSPVPIEAATRPVLNDPQTLESVLGKFNAVTKKPKRSGQMKKPKRSAFDYGIGTGSSSSSASVLTKQRIAERVKCLRKVMPWITTKMDTATVLEEACKYIMNLQEQVRALEQSRPAATSFDHYNNFVHDAIDGGGGGDGGVVSREQIMEMVFKANVDQNFKGF</sequence>
<dbReference type="SMART" id="SM00353">
    <property type="entry name" value="HLH"/>
    <property type="match status" value="1"/>
</dbReference>
<dbReference type="InterPro" id="IPR036638">
    <property type="entry name" value="HLH_DNA-bd_sf"/>
</dbReference>
<dbReference type="PROSITE" id="PS50888">
    <property type="entry name" value="BHLH"/>
    <property type="match status" value="1"/>
</dbReference>
<dbReference type="InterPro" id="IPR045239">
    <property type="entry name" value="bHLH95_bHLH"/>
</dbReference>
<feature type="region of interest" description="Disordered" evidence="6">
    <location>
        <begin position="287"/>
        <end position="312"/>
    </location>
</feature>
<comment type="subcellular location">
    <subcellularLocation>
        <location evidence="1">Nucleus</location>
    </subcellularLocation>
</comment>
<dbReference type="InterPro" id="IPR057851">
    <property type="entry name" value="ATXR3_GYF"/>
</dbReference>
<accession>A0AAD6P8M3</accession>
<dbReference type="CDD" id="cd11393">
    <property type="entry name" value="bHLH_AtbHLH_like"/>
    <property type="match status" value="1"/>
</dbReference>
<dbReference type="Pfam" id="PF19633">
    <property type="entry name" value="SDG2_C"/>
    <property type="match status" value="1"/>
</dbReference>
<dbReference type="InterPro" id="IPR046341">
    <property type="entry name" value="SET_dom_sf"/>
</dbReference>